<feature type="region of interest" description="Disordered" evidence="1">
    <location>
        <begin position="40"/>
        <end position="66"/>
    </location>
</feature>
<keyword evidence="4" id="KW-1185">Reference proteome</keyword>
<reference evidence="3 4" key="1">
    <citation type="journal article" date="2014" name="Genome Announc.">
        <title>Draft genome sequences of eight enterohepatic helicobacter species isolated from both laboratory and wild rodents.</title>
        <authorList>
            <person name="Sheh A."/>
            <person name="Shen Z."/>
            <person name="Fox J.G."/>
        </authorList>
    </citation>
    <scope>NUCLEOTIDE SEQUENCE [LARGE SCALE GENOMIC DNA]</scope>
    <source>
        <strain evidence="3 4">MIT 97-6194</strain>
    </source>
</reference>
<evidence type="ECO:0000313" key="2">
    <source>
        <dbReference type="EMBL" id="MWV70102.1"/>
    </source>
</evidence>
<dbReference type="EMBL" id="JRMP02000012">
    <property type="protein sequence ID" value="TLD93768.1"/>
    <property type="molecule type" value="Genomic_DNA"/>
</dbReference>
<evidence type="ECO:0000256" key="1">
    <source>
        <dbReference type="SAM" id="MobiDB-lite"/>
    </source>
</evidence>
<evidence type="ECO:0000313" key="4">
    <source>
        <dbReference type="Proteomes" id="UP000029714"/>
    </source>
</evidence>
<gene>
    <name evidence="2" type="ORF">DCO61_08865</name>
    <name evidence="3" type="ORF">LS64_008225</name>
</gene>
<reference evidence="3" key="3">
    <citation type="submission" date="2018-04" db="EMBL/GenBank/DDBJ databases">
        <authorList>
            <person name="Sheh A."/>
            <person name="Shen Z."/>
            <person name="Mannion A.J."/>
            <person name="Fox J.G."/>
        </authorList>
    </citation>
    <scope>NUCLEOTIDE SEQUENCE</scope>
    <source>
        <strain evidence="3">MIT 97-6194</strain>
    </source>
</reference>
<reference evidence="2 5" key="4">
    <citation type="submission" date="2019-12" db="EMBL/GenBank/DDBJ databases">
        <title>Multi-Generational Helicobacter saguini Isolates.</title>
        <authorList>
            <person name="Mannion A."/>
            <person name="Shen Z."/>
            <person name="Fox J.G."/>
        </authorList>
    </citation>
    <scope>NUCLEOTIDE SEQUENCE [LARGE SCALE GENOMIC DNA]</scope>
    <source>
        <strain evidence="2">16-048</strain>
        <strain evidence="5">16-048 (F4)</strain>
    </source>
</reference>
<evidence type="ECO:0000313" key="5">
    <source>
        <dbReference type="Proteomes" id="UP000477070"/>
    </source>
</evidence>
<dbReference type="AlphaFoldDB" id="A0A347VQL7"/>
<dbReference type="EMBL" id="QBIU01000002">
    <property type="protein sequence ID" value="MWV70102.1"/>
    <property type="molecule type" value="Genomic_DNA"/>
</dbReference>
<reference evidence="3 4" key="2">
    <citation type="journal article" date="2016" name="Infect. Immun.">
        <title>Helicobacter saguini, a Novel Helicobacter Isolated from Cotton-Top Tamarins with Ulcerative Colitis, Has Proinflammatory Properties and Induces Typhlocolitis and Dysplasia in Gnotobiotic IL-10-/- Mice.</title>
        <authorList>
            <person name="Shen Z."/>
            <person name="Mannion A."/>
            <person name="Whary M.T."/>
            <person name="Muthupalani S."/>
            <person name="Sheh A."/>
            <person name="Feng Y."/>
            <person name="Gong G."/>
            <person name="Vandamme P."/>
            <person name="Holcombe H.R."/>
            <person name="Paster B.J."/>
            <person name="Fox J.G."/>
        </authorList>
    </citation>
    <scope>NUCLEOTIDE SEQUENCE [LARGE SCALE GENOMIC DNA]</scope>
    <source>
        <strain evidence="3 4">MIT 97-6194</strain>
    </source>
</reference>
<dbReference type="Proteomes" id="UP000477070">
    <property type="component" value="Unassembled WGS sequence"/>
</dbReference>
<proteinExistence type="predicted"/>
<feature type="compositionally biased region" description="Basic and acidic residues" evidence="1">
    <location>
        <begin position="45"/>
        <end position="61"/>
    </location>
</feature>
<name>A0A347VQL7_9HELI</name>
<organism evidence="3 4">
    <name type="scientific">Helicobacter saguini</name>
    <dbReference type="NCBI Taxonomy" id="1548018"/>
    <lineage>
        <taxon>Bacteria</taxon>
        <taxon>Pseudomonadati</taxon>
        <taxon>Campylobacterota</taxon>
        <taxon>Epsilonproteobacteria</taxon>
        <taxon>Campylobacterales</taxon>
        <taxon>Helicobacteraceae</taxon>
        <taxon>Helicobacter</taxon>
    </lineage>
</organism>
<evidence type="ECO:0000313" key="3">
    <source>
        <dbReference type="EMBL" id="TLD93768.1"/>
    </source>
</evidence>
<dbReference type="RefSeq" id="WP_034569988.1">
    <property type="nucleotide sequence ID" value="NZ_JRMP02000012.1"/>
</dbReference>
<dbReference type="Proteomes" id="UP000029714">
    <property type="component" value="Unassembled WGS sequence"/>
</dbReference>
<accession>A0A347VQL7</accession>
<comment type="caution">
    <text evidence="3">The sequence shown here is derived from an EMBL/GenBank/DDBJ whole genome shotgun (WGS) entry which is preliminary data.</text>
</comment>
<protein>
    <submittedName>
        <fullName evidence="3">Uncharacterized protein</fullName>
    </submittedName>
</protein>
<sequence>MRVLFFILCFVVSLNAVSLKDYKPLVFEILDSKENIESKPTQIESSDKDSITNKDSTKNIESKSPQRRILELSNEYAKEQLTFVDTLQKYATTKEQQDFITHYKTYLQLLVMNVALQFYIENHSSKQKDLSKKESEFIKFINDFLQEQSDIIASFGDKFFIFLDFMKGNAEPCIGASCGHINEVFIIDNMLEYNKNKMSENIANYAINGYKYYILMQFEDSINYTFKKLDFSNVSQKNLEHKAMDMNNNKLLDIFINYLYTEYLQRLYADNFALGFLESGYKNLLLDTEFSPCFFPSMLGQKGKDVCMAEFFNITANDFYPGVIVTLDSKNCMIVTKSKDSTKPKIIKSPTNTDKMCKDIIQKFESVF</sequence>